<reference evidence="3 4" key="1">
    <citation type="journal article" date="2019" name="Plant Biotechnol. J.">
        <title>The red bayberry genome and genetic basis of sex determination.</title>
        <authorList>
            <person name="Jia H.M."/>
            <person name="Jia H.J."/>
            <person name="Cai Q.L."/>
            <person name="Wang Y."/>
            <person name="Zhao H.B."/>
            <person name="Yang W.F."/>
            <person name="Wang G.Y."/>
            <person name="Li Y.H."/>
            <person name="Zhan D.L."/>
            <person name="Shen Y.T."/>
            <person name="Niu Q.F."/>
            <person name="Chang L."/>
            <person name="Qiu J."/>
            <person name="Zhao L."/>
            <person name="Xie H.B."/>
            <person name="Fu W.Y."/>
            <person name="Jin J."/>
            <person name="Li X.W."/>
            <person name="Jiao Y."/>
            <person name="Zhou C.C."/>
            <person name="Tu T."/>
            <person name="Chai C.Y."/>
            <person name="Gao J.L."/>
            <person name="Fan L.J."/>
            <person name="van de Weg E."/>
            <person name="Wang J.Y."/>
            <person name="Gao Z.S."/>
        </authorList>
    </citation>
    <scope>NUCLEOTIDE SEQUENCE [LARGE SCALE GENOMIC DNA]</scope>
    <source>
        <tissue evidence="3">Leaves</tissue>
    </source>
</reference>
<keyword evidence="1" id="KW-0611">Plant defense</keyword>
<dbReference type="OrthoDB" id="1704964at2759"/>
<keyword evidence="4" id="KW-1185">Reference proteome</keyword>
<dbReference type="Gene3D" id="3.80.10.10">
    <property type="entry name" value="Ribonuclease Inhibitor"/>
    <property type="match status" value="3"/>
</dbReference>
<dbReference type="AlphaFoldDB" id="A0A6A1URE8"/>
<accession>A0A6A1URE8</accession>
<comment type="caution">
    <text evidence="3">The sequence shown here is derived from an EMBL/GenBank/DDBJ whole genome shotgun (WGS) entry which is preliminary data.</text>
</comment>
<evidence type="ECO:0000313" key="3">
    <source>
        <dbReference type="EMBL" id="KAB1202367.1"/>
    </source>
</evidence>
<name>A0A6A1URE8_9ROSI</name>
<evidence type="ECO:0000313" key="4">
    <source>
        <dbReference type="Proteomes" id="UP000516437"/>
    </source>
</evidence>
<dbReference type="EMBL" id="RXIC02000026">
    <property type="protein sequence ID" value="KAB1202367.1"/>
    <property type="molecule type" value="Genomic_DNA"/>
</dbReference>
<dbReference type="InterPro" id="IPR050905">
    <property type="entry name" value="Plant_NBS-LRR"/>
</dbReference>
<feature type="domain" description="Disease resistance protein At4g27190-like leucine-rich repeats" evidence="2">
    <location>
        <begin position="127"/>
        <end position="263"/>
    </location>
</feature>
<sequence>MHDIVLDVARYIASTELDQKMLVMGDDGGLHAWPDVDALQRCKALSVLGGDIRELPEGMQCPALKFFYINGEHLGALQIPGSFFEEIHIPDASLLPRDLKFENLERYEIVVGDVWDWSDKRETSRTLKLKLKTSIQAEEEVQKVLKRSERLFIDELKGIKIFVHELDIDDNLKHLKHLYIQNCDEIEHIVSSSMSALAFPILETILLKNMISLEQICYGQLPTASFGKLRVVEVERCQKLEFVFPSSVARGLSLLEVLEIKDCSIMRAIVVKEEGEIEDGDRILFPRLLKLVLHSLPKLLSFLSKGSLFMPVLHEQVRTRFNSSNDNPTCTARALLTHCRLRHCTYFDNLIYPGLVPRIESVGTVLDTLGRDGKVLWQINKHPTNYFEVSKFVILDCESCSNMRYLLSFSTARAMVQLQMLQVVKCKDMEEILTQDLGEEEIASPEELFPRLQNLLLQHLPILERFCIGRNIQFPSMKLLRIEHCPKLMTFIFNPVSSSMTARKEVDEMTTEEKPHNVMQPLFNEEVAIPKLELLTISHIDGTESMWHNLFIANSSCKLQQVNVQECANLKSFFPPTMMKVLSCLEHLIIDNCGSLTKVYGCGQIEMFALTFQQRQLEASVPQPLFVVDEGAFPKLEDLTVDLHPGVWPCQFLEELFCQVKVLWVGSGYSGSAFSPSAFVGRLHNLETLRVCSNFWEEIFPYEVLFGRGNHARSLTNLRELEFFENPMLTHLWKEVERLEEEKKGKEDMQPCPIFENLKILKVSECHKLSNLVPSTVSFQNLTNLEIFKCDGLIHLFTSSTARTLEKLKKLSVSECKSIMKIVGSGGEANHELWKK</sequence>
<proteinExistence type="predicted"/>
<dbReference type="PANTHER" id="PTHR33463:SF215">
    <property type="entry name" value="NB-ARC DOMAIN DISEASE RESISTANCE PROTEIN"/>
    <property type="match status" value="1"/>
</dbReference>
<feature type="domain" description="Disease resistance protein At4g27190-like leucine-rich repeats" evidence="2">
    <location>
        <begin position="376"/>
        <end position="491"/>
    </location>
</feature>
<feature type="domain" description="Disease resistance protein At4g27190-like leucine-rich repeats" evidence="2">
    <location>
        <begin position="646"/>
        <end position="777"/>
    </location>
</feature>
<feature type="domain" description="Disease resistance protein At4g27190-like leucine-rich repeats" evidence="2">
    <location>
        <begin position="516"/>
        <end position="594"/>
    </location>
</feature>
<evidence type="ECO:0000259" key="2">
    <source>
        <dbReference type="Pfam" id="PF23247"/>
    </source>
</evidence>
<gene>
    <name evidence="3" type="ORF">CJ030_MR8G007351</name>
</gene>
<organism evidence="3 4">
    <name type="scientific">Morella rubra</name>
    <name type="common">Chinese bayberry</name>
    <dbReference type="NCBI Taxonomy" id="262757"/>
    <lineage>
        <taxon>Eukaryota</taxon>
        <taxon>Viridiplantae</taxon>
        <taxon>Streptophyta</taxon>
        <taxon>Embryophyta</taxon>
        <taxon>Tracheophyta</taxon>
        <taxon>Spermatophyta</taxon>
        <taxon>Magnoliopsida</taxon>
        <taxon>eudicotyledons</taxon>
        <taxon>Gunneridae</taxon>
        <taxon>Pentapetalae</taxon>
        <taxon>rosids</taxon>
        <taxon>fabids</taxon>
        <taxon>Fagales</taxon>
        <taxon>Myricaceae</taxon>
        <taxon>Morella</taxon>
    </lineage>
</organism>
<dbReference type="SUPFAM" id="SSF52047">
    <property type="entry name" value="RNI-like"/>
    <property type="match status" value="1"/>
</dbReference>
<dbReference type="PANTHER" id="PTHR33463">
    <property type="entry name" value="NB-ARC DOMAIN-CONTAINING PROTEIN-RELATED"/>
    <property type="match status" value="1"/>
</dbReference>
<dbReference type="Pfam" id="PF23247">
    <property type="entry name" value="LRR_RPS2"/>
    <property type="match status" value="4"/>
</dbReference>
<dbReference type="InterPro" id="IPR032675">
    <property type="entry name" value="LRR_dom_sf"/>
</dbReference>
<dbReference type="InterPro" id="IPR057135">
    <property type="entry name" value="At4g27190-like_LRR"/>
</dbReference>
<evidence type="ECO:0000256" key="1">
    <source>
        <dbReference type="ARBA" id="ARBA00022821"/>
    </source>
</evidence>
<dbReference type="Proteomes" id="UP000516437">
    <property type="component" value="Chromosome 8"/>
</dbReference>
<protein>
    <recommendedName>
        <fullName evidence="2">Disease resistance protein At4g27190-like leucine-rich repeats domain-containing protein</fullName>
    </recommendedName>
</protein>